<feature type="compositionally biased region" description="Polar residues" evidence="1">
    <location>
        <begin position="20"/>
        <end position="32"/>
    </location>
</feature>
<gene>
    <name evidence="2" type="ORF">ISALK_03565</name>
</gene>
<evidence type="ECO:0000256" key="1">
    <source>
        <dbReference type="SAM" id="MobiDB-lite"/>
    </source>
</evidence>
<name>A0AA44BDY3_9CLOT</name>
<dbReference type="NCBIfam" id="TIGR02530">
    <property type="entry name" value="flg_new"/>
    <property type="match status" value="1"/>
</dbReference>
<evidence type="ECO:0000313" key="3">
    <source>
        <dbReference type="Proteomes" id="UP000449710"/>
    </source>
</evidence>
<feature type="region of interest" description="Disordered" evidence="1">
    <location>
        <begin position="1"/>
        <end position="32"/>
    </location>
</feature>
<dbReference type="EMBL" id="SUMG01000003">
    <property type="protein sequence ID" value="NBG87570.1"/>
    <property type="molecule type" value="Genomic_DNA"/>
</dbReference>
<keyword evidence="2" id="KW-0282">Flagellum</keyword>
<feature type="compositionally biased region" description="Polar residues" evidence="1">
    <location>
        <begin position="1"/>
        <end position="11"/>
    </location>
</feature>
<accession>A0AA44BDY3</accession>
<keyword evidence="2" id="KW-0969">Cilium</keyword>
<dbReference type="RefSeq" id="WP_160719112.1">
    <property type="nucleotide sequence ID" value="NZ_SUMG01000003.1"/>
</dbReference>
<sequence>MNHFNINNKVQPVQPRKNQKLNNPGSKGNLQGQSFQGVLEKTLDQEVKFSKHANKRIHQRDVNVSPKDLKRIESGIDRASQKGIKETLILMDNRAFIASVDNRTIITASAKDELKEAVFTNIDGAVIV</sequence>
<dbReference type="Pfam" id="PF12611">
    <property type="entry name" value="Flagellar_put"/>
    <property type="match status" value="1"/>
</dbReference>
<evidence type="ECO:0000313" key="2">
    <source>
        <dbReference type="EMBL" id="NBG87570.1"/>
    </source>
</evidence>
<keyword evidence="3" id="KW-1185">Reference proteome</keyword>
<protein>
    <submittedName>
        <fullName evidence="2">Flagellar protein</fullName>
    </submittedName>
</protein>
<proteinExistence type="predicted"/>
<keyword evidence="2" id="KW-0966">Cell projection</keyword>
<dbReference type="AlphaFoldDB" id="A0AA44BDY3"/>
<dbReference type="InterPro" id="IPR013367">
    <property type="entry name" value="Flagellar_put"/>
</dbReference>
<reference evidence="2 3" key="1">
    <citation type="submission" date="2019-04" db="EMBL/GenBank/DDBJ databases">
        <title>Isachenkonia alkalipeptolytica gen. nov. sp. nov. a new anaerobic, alkiliphilic organothrophic bacterium capable to reduce synthesized ferrihydrite isolated from a soda lake.</title>
        <authorList>
            <person name="Toshchakov S.V."/>
            <person name="Zavarzina D.G."/>
            <person name="Zhilina T.N."/>
            <person name="Kostrikina N.A."/>
            <person name="Kublanov I.V."/>
        </authorList>
    </citation>
    <scope>NUCLEOTIDE SEQUENCE [LARGE SCALE GENOMIC DNA]</scope>
    <source>
        <strain evidence="2 3">Z-1701</strain>
    </source>
</reference>
<organism evidence="2 3">
    <name type="scientific">Isachenkonia alkalipeptolytica</name>
    <dbReference type="NCBI Taxonomy" id="2565777"/>
    <lineage>
        <taxon>Bacteria</taxon>
        <taxon>Bacillati</taxon>
        <taxon>Bacillota</taxon>
        <taxon>Clostridia</taxon>
        <taxon>Eubacteriales</taxon>
        <taxon>Clostridiaceae</taxon>
        <taxon>Isachenkonia</taxon>
    </lineage>
</organism>
<dbReference type="Proteomes" id="UP000449710">
    <property type="component" value="Unassembled WGS sequence"/>
</dbReference>
<comment type="caution">
    <text evidence="2">The sequence shown here is derived from an EMBL/GenBank/DDBJ whole genome shotgun (WGS) entry which is preliminary data.</text>
</comment>